<feature type="transmembrane region" description="Helical" evidence="3">
    <location>
        <begin position="184"/>
        <end position="202"/>
    </location>
</feature>
<dbReference type="PRINTS" id="PR01693">
    <property type="entry name" value="CYANASE"/>
</dbReference>
<dbReference type="SUPFAM" id="SSF55234">
    <property type="entry name" value="Cyanase C-terminal domain"/>
    <property type="match status" value="1"/>
</dbReference>
<sequence length="208" mass="23285">MEKADGEVNSVSTAQSAVVASLLAAKRASGKTFGQIATETGLTNVYVAQLLRRQAQLKPQTAAAFRAAVPSLTDELLSEMMAPPFRSYHPNLFQDPAIYRLNEAIMHYGESIKEIIHEDFGDGMYSLTSRLQRLLVVFLKLLSATFYIFFLLAHSCRDLSIWFQGWRGKSDAVAQVQSILKSRYSIFFLLIKLVPLSHFIFLKSSSNN</sequence>
<feature type="domain" description="Cyanate lyase C-terminal" evidence="4">
    <location>
        <begin position="87"/>
        <end position="156"/>
    </location>
</feature>
<dbReference type="InterPro" id="IPR010982">
    <property type="entry name" value="Lambda_DNA-bd_dom_sf"/>
</dbReference>
<gene>
    <name evidence="5" type="primary">CYN</name>
    <name evidence="5" type="ORF">KSP40_PGU013857</name>
</gene>
<comment type="caution">
    <text evidence="5">The sequence shown here is derived from an EMBL/GenBank/DDBJ whole genome shotgun (WGS) entry which is preliminary data.</text>
</comment>
<keyword evidence="6" id="KW-1185">Reference proteome</keyword>
<dbReference type="InterPro" id="IPR036581">
    <property type="entry name" value="Cyanate_lyase_C_sf"/>
</dbReference>
<dbReference type="SMART" id="SM01116">
    <property type="entry name" value="Cyanate_lyase"/>
    <property type="match status" value="1"/>
</dbReference>
<evidence type="ECO:0000313" key="5">
    <source>
        <dbReference type="EMBL" id="KAK8966152.1"/>
    </source>
</evidence>
<dbReference type="InterPro" id="IPR003712">
    <property type="entry name" value="Cyanate_lyase_C"/>
</dbReference>
<dbReference type="Proteomes" id="UP001412067">
    <property type="component" value="Unassembled WGS sequence"/>
</dbReference>
<evidence type="ECO:0000313" key="6">
    <source>
        <dbReference type="Proteomes" id="UP001412067"/>
    </source>
</evidence>
<evidence type="ECO:0000256" key="1">
    <source>
        <dbReference type="ARBA" id="ARBA00003561"/>
    </source>
</evidence>
<dbReference type="PANTHER" id="PTHR34186">
    <property type="entry name" value="CYANATE HYDRATASE"/>
    <property type="match status" value="1"/>
</dbReference>
<dbReference type="EMBL" id="JBBWWR010000005">
    <property type="protein sequence ID" value="KAK8966152.1"/>
    <property type="molecule type" value="Genomic_DNA"/>
</dbReference>
<dbReference type="Gene3D" id="3.30.1160.10">
    <property type="entry name" value="Cyanate lyase, C-terminal domain"/>
    <property type="match status" value="1"/>
</dbReference>
<organism evidence="5 6">
    <name type="scientific">Platanthera guangdongensis</name>
    <dbReference type="NCBI Taxonomy" id="2320717"/>
    <lineage>
        <taxon>Eukaryota</taxon>
        <taxon>Viridiplantae</taxon>
        <taxon>Streptophyta</taxon>
        <taxon>Embryophyta</taxon>
        <taxon>Tracheophyta</taxon>
        <taxon>Spermatophyta</taxon>
        <taxon>Magnoliopsida</taxon>
        <taxon>Liliopsida</taxon>
        <taxon>Asparagales</taxon>
        <taxon>Orchidaceae</taxon>
        <taxon>Orchidoideae</taxon>
        <taxon>Orchideae</taxon>
        <taxon>Orchidinae</taxon>
        <taxon>Platanthera</taxon>
    </lineage>
</organism>
<keyword evidence="3" id="KW-0472">Membrane</keyword>
<evidence type="ECO:0000256" key="2">
    <source>
        <dbReference type="ARBA" id="ARBA00023239"/>
    </source>
</evidence>
<keyword evidence="3" id="KW-0812">Transmembrane</keyword>
<accession>A0ABR2MPM5</accession>
<feature type="transmembrane region" description="Helical" evidence="3">
    <location>
        <begin position="134"/>
        <end position="153"/>
    </location>
</feature>
<dbReference type="PANTHER" id="PTHR34186:SF2">
    <property type="entry name" value="CYANATE HYDRATASE"/>
    <property type="match status" value="1"/>
</dbReference>
<dbReference type="Gene3D" id="1.10.260.40">
    <property type="entry name" value="lambda repressor-like DNA-binding domains"/>
    <property type="match status" value="1"/>
</dbReference>
<evidence type="ECO:0000259" key="4">
    <source>
        <dbReference type="SMART" id="SM01116"/>
    </source>
</evidence>
<dbReference type="InterPro" id="IPR008076">
    <property type="entry name" value="Cyanase"/>
</dbReference>
<dbReference type="SUPFAM" id="SSF47413">
    <property type="entry name" value="lambda repressor-like DNA-binding domains"/>
    <property type="match status" value="1"/>
</dbReference>
<reference evidence="5 6" key="1">
    <citation type="journal article" date="2022" name="Nat. Plants">
        <title>Genomes of leafy and leafless Platanthera orchids illuminate the evolution of mycoheterotrophy.</title>
        <authorList>
            <person name="Li M.H."/>
            <person name="Liu K.W."/>
            <person name="Li Z."/>
            <person name="Lu H.C."/>
            <person name="Ye Q.L."/>
            <person name="Zhang D."/>
            <person name="Wang J.Y."/>
            <person name="Li Y.F."/>
            <person name="Zhong Z.M."/>
            <person name="Liu X."/>
            <person name="Yu X."/>
            <person name="Liu D.K."/>
            <person name="Tu X.D."/>
            <person name="Liu B."/>
            <person name="Hao Y."/>
            <person name="Liao X.Y."/>
            <person name="Jiang Y.T."/>
            <person name="Sun W.H."/>
            <person name="Chen J."/>
            <person name="Chen Y.Q."/>
            <person name="Ai Y."/>
            <person name="Zhai J.W."/>
            <person name="Wu S.S."/>
            <person name="Zhou Z."/>
            <person name="Hsiao Y.Y."/>
            <person name="Wu W.L."/>
            <person name="Chen Y.Y."/>
            <person name="Lin Y.F."/>
            <person name="Hsu J.L."/>
            <person name="Li C.Y."/>
            <person name="Wang Z.W."/>
            <person name="Zhao X."/>
            <person name="Zhong W.Y."/>
            <person name="Ma X.K."/>
            <person name="Ma L."/>
            <person name="Huang J."/>
            <person name="Chen G.Z."/>
            <person name="Huang M.Z."/>
            <person name="Huang L."/>
            <person name="Peng D.H."/>
            <person name="Luo Y.B."/>
            <person name="Zou S.Q."/>
            <person name="Chen S.P."/>
            <person name="Lan S."/>
            <person name="Tsai W.C."/>
            <person name="Van de Peer Y."/>
            <person name="Liu Z.J."/>
        </authorList>
    </citation>
    <scope>NUCLEOTIDE SEQUENCE [LARGE SCALE GENOMIC DNA]</scope>
    <source>
        <strain evidence="5">Lor288</strain>
    </source>
</reference>
<comment type="function">
    <text evidence="1">Catalyzes the reaction of cyanate with bicarbonate to produce ammonia and carbon dioxide.</text>
</comment>
<proteinExistence type="predicted"/>
<keyword evidence="3" id="KW-1133">Transmembrane helix</keyword>
<keyword evidence="2" id="KW-0456">Lyase</keyword>
<name>A0ABR2MPM5_9ASPA</name>
<protein>
    <submittedName>
        <fullName evidence="5">Cyanate hydratase</fullName>
    </submittedName>
</protein>
<evidence type="ECO:0000256" key="3">
    <source>
        <dbReference type="SAM" id="Phobius"/>
    </source>
</evidence>
<dbReference type="Pfam" id="PF02560">
    <property type="entry name" value="Cyanate_lyase"/>
    <property type="match status" value="1"/>
</dbReference>